<feature type="region of interest" description="Disordered" evidence="1">
    <location>
        <begin position="1"/>
        <end position="57"/>
    </location>
</feature>
<dbReference type="AlphaFoldDB" id="M5RYZ5"/>
<organism evidence="2 3">
    <name type="scientific">Rhodopirellula europaea SH398</name>
    <dbReference type="NCBI Taxonomy" id="1263868"/>
    <lineage>
        <taxon>Bacteria</taxon>
        <taxon>Pseudomonadati</taxon>
        <taxon>Planctomycetota</taxon>
        <taxon>Planctomycetia</taxon>
        <taxon>Pirellulales</taxon>
        <taxon>Pirellulaceae</taxon>
        <taxon>Rhodopirellula</taxon>
    </lineage>
</organism>
<comment type="caution">
    <text evidence="2">The sequence shown here is derived from an EMBL/GenBank/DDBJ whole genome shotgun (WGS) entry which is preliminary data.</text>
</comment>
<accession>M5RYZ5</accession>
<reference evidence="2 3" key="1">
    <citation type="journal article" date="2013" name="Mar. Genomics">
        <title>Expression of sulfatases in Rhodopirellula baltica and the diversity of sulfatases in the genus Rhodopirellula.</title>
        <authorList>
            <person name="Wegner C.E."/>
            <person name="Richter-Heitmann T."/>
            <person name="Klindworth A."/>
            <person name="Klockow C."/>
            <person name="Richter M."/>
            <person name="Achstetter T."/>
            <person name="Glockner F.O."/>
            <person name="Harder J."/>
        </authorList>
    </citation>
    <scope>NUCLEOTIDE SEQUENCE [LARGE SCALE GENOMIC DNA]</scope>
    <source>
        <strain evidence="2 3">SH398</strain>
    </source>
</reference>
<dbReference type="Proteomes" id="UP000011996">
    <property type="component" value="Unassembled WGS sequence"/>
</dbReference>
<proteinExistence type="predicted"/>
<dbReference type="PATRIC" id="fig|1263868.3.peg.5316"/>
<evidence type="ECO:0000313" key="2">
    <source>
        <dbReference type="EMBL" id="EMI24520.1"/>
    </source>
</evidence>
<gene>
    <name evidence="2" type="ORF">RESH_04891</name>
</gene>
<name>M5RYZ5_9BACT</name>
<sequence length="57" mass="6094">MRINPASSLNKEAADQHSRPEALNVGQRHGAGQGSAALQGQKPRIERWSNLADSASQ</sequence>
<feature type="compositionally biased region" description="Polar residues" evidence="1">
    <location>
        <begin position="1"/>
        <end position="10"/>
    </location>
</feature>
<protein>
    <submittedName>
        <fullName evidence="2">Uncharacterized protein</fullName>
    </submittedName>
</protein>
<dbReference type="EMBL" id="ANOF01000155">
    <property type="protein sequence ID" value="EMI24520.1"/>
    <property type="molecule type" value="Genomic_DNA"/>
</dbReference>
<evidence type="ECO:0000256" key="1">
    <source>
        <dbReference type="SAM" id="MobiDB-lite"/>
    </source>
</evidence>
<evidence type="ECO:0000313" key="3">
    <source>
        <dbReference type="Proteomes" id="UP000011996"/>
    </source>
</evidence>